<evidence type="ECO:0000313" key="3">
    <source>
        <dbReference type="Proteomes" id="UP001151582"/>
    </source>
</evidence>
<accession>A0A9W8AY78</accession>
<dbReference type="InterPro" id="IPR001242">
    <property type="entry name" value="Condensation_dom"/>
</dbReference>
<dbReference type="PANTHER" id="PTHR45398">
    <property type="match status" value="1"/>
</dbReference>
<sequence length="364" mass="40098">LLYDPTAYVVQAVRTVKGSLDVAQFQWAWQQVIDRHPILRTCFVLQPHTHTAGMLQVVLKSWSPTWTMGDWTVANGPEREADYLKSDLARGFNAAQPMLRLALFKVADGSHRFVLTVHHAMIDGWSMSLLYAELLAYYSKEKLAAPGSYQSMVSYVTATGPAAAQEYWHRQLHAITSPSHLPSPHSSSPADAVHRHAPDNYATHAAVMDNARSMNALAQRHNATASTLLRAALAILLERYTNQRHILFGVTISGRNAPVDQVESIVGPCINTIPCHAEVAADTTLAALLATMQADSIQAMPYEQFSLGDVRSCTSIDSSHALFNTLMVYENYPAREPSSSCPIELVWQEGVQNTEYPLTILATA</sequence>
<dbReference type="Proteomes" id="UP001151582">
    <property type="component" value="Unassembled WGS sequence"/>
</dbReference>
<comment type="caution">
    <text evidence="2">The sequence shown here is derived from an EMBL/GenBank/DDBJ whole genome shotgun (WGS) entry which is preliminary data.</text>
</comment>
<dbReference type="InterPro" id="IPR023213">
    <property type="entry name" value="CAT-like_dom_sf"/>
</dbReference>
<keyword evidence="3" id="KW-1185">Reference proteome</keyword>
<dbReference type="PANTHER" id="PTHR45398:SF1">
    <property type="entry name" value="ENZYME, PUTATIVE (JCVI)-RELATED"/>
    <property type="match status" value="1"/>
</dbReference>
<evidence type="ECO:0000259" key="1">
    <source>
        <dbReference type="Pfam" id="PF00668"/>
    </source>
</evidence>
<gene>
    <name evidence="2" type="ORF">H4R34_006277</name>
</gene>
<dbReference type="SUPFAM" id="SSF52777">
    <property type="entry name" value="CoA-dependent acyltransferases"/>
    <property type="match status" value="2"/>
</dbReference>
<dbReference type="Gene3D" id="3.30.559.10">
    <property type="entry name" value="Chloramphenicol acetyltransferase-like domain"/>
    <property type="match status" value="1"/>
</dbReference>
<feature type="domain" description="Condensation" evidence="1">
    <location>
        <begin position="4"/>
        <end position="340"/>
    </location>
</feature>
<dbReference type="Gene3D" id="3.30.559.30">
    <property type="entry name" value="Nonribosomal peptide synthetase, condensation domain"/>
    <property type="match status" value="1"/>
</dbReference>
<feature type="non-terminal residue" evidence="2">
    <location>
        <position position="1"/>
    </location>
</feature>
<dbReference type="OrthoDB" id="416786at2759"/>
<organism evidence="2 3">
    <name type="scientific">Dimargaris verticillata</name>
    <dbReference type="NCBI Taxonomy" id="2761393"/>
    <lineage>
        <taxon>Eukaryota</taxon>
        <taxon>Fungi</taxon>
        <taxon>Fungi incertae sedis</taxon>
        <taxon>Zoopagomycota</taxon>
        <taxon>Kickxellomycotina</taxon>
        <taxon>Dimargaritomycetes</taxon>
        <taxon>Dimargaritales</taxon>
        <taxon>Dimargaritaceae</taxon>
        <taxon>Dimargaris</taxon>
    </lineage>
</organism>
<dbReference type="GO" id="GO:0003824">
    <property type="term" value="F:catalytic activity"/>
    <property type="evidence" value="ECO:0007669"/>
    <property type="project" value="InterPro"/>
</dbReference>
<dbReference type="AlphaFoldDB" id="A0A9W8AY78"/>
<protein>
    <recommendedName>
        <fullName evidence="1">Condensation domain-containing protein</fullName>
    </recommendedName>
</protein>
<evidence type="ECO:0000313" key="2">
    <source>
        <dbReference type="EMBL" id="KAJ1968362.1"/>
    </source>
</evidence>
<feature type="non-terminal residue" evidence="2">
    <location>
        <position position="364"/>
    </location>
</feature>
<dbReference type="EMBL" id="JANBQB010002140">
    <property type="protein sequence ID" value="KAJ1968362.1"/>
    <property type="molecule type" value="Genomic_DNA"/>
</dbReference>
<name>A0A9W8AY78_9FUNG</name>
<dbReference type="Pfam" id="PF00668">
    <property type="entry name" value="Condensation"/>
    <property type="match status" value="1"/>
</dbReference>
<proteinExistence type="predicted"/>
<reference evidence="2" key="1">
    <citation type="submission" date="2022-07" db="EMBL/GenBank/DDBJ databases">
        <title>Phylogenomic reconstructions and comparative analyses of Kickxellomycotina fungi.</title>
        <authorList>
            <person name="Reynolds N.K."/>
            <person name="Stajich J.E."/>
            <person name="Barry K."/>
            <person name="Grigoriev I.V."/>
            <person name="Crous P."/>
            <person name="Smith M.E."/>
        </authorList>
    </citation>
    <scope>NUCLEOTIDE SEQUENCE</scope>
    <source>
        <strain evidence="2">RSA 567</strain>
    </source>
</reference>